<protein>
    <submittedName>
        <fullName evidence="2">Uncharacterized protein</fullName>
    </submittedName>
</protein>
<gene>
    <name evidence="2" type="ORF">V1264_008093</name>
</gene>
<dbReference type="EMBL" id="JBAMIC010000021">
    <property type="protein sequence ID" value="KAK7092338.1"/>
    <property type="molecule type" value="Genomic_DNA"/>
</dbReference>
<keyword evidence="1" id="KW-0732">Signal</keyword>
<evidence type="ECO:0000313" key="2">
    <source>
        <dbReference type="EMBL" id="KAK7092338.1"/>
    </source>
</evidence>
<evidence type="ECO:0000313" key="3">
    <source>
        <dbReference type="Proteomes" id="UP001374579"/>
    </source>
</evidence>
<feature type="chain" id="PRO_5042820618" evidence="1">
    <location>
        <begin position="25"/>
        <end position="96"/>
    </location>
</feature>
<dbReference type="Proteomes" id="UP001374579">
    <property type="component" value="Unassembled WGS sequence"/>
</dbReference>
<comment type="caution">
    <text evidence="2">The sequence shown here is derived from an EMBL/GenBank/DDBJ whole genome shotgun (WGS) entry which is preliminary data.</text>
</comment>
<accession>A0AAN9ASF1</accession>
<feature type="signal peptide" evidence="1">
    <location>
        <begin position="1"/>
        <end position="24"/>
    </location>
</feature>
<organism evidence="2 3">
    <name type="scientific">Littorina saxatilis</name>
    <dbReference type="NCBI Taxonomy" id="31220"/>
    <lineage>
        <taxon>Eukaryota</taxon>
        <taxon>Metazoa</taxon>
        <taxon>Spiralia</taxon>
        <taxon>Lophotrochozoa</taxon>
        <taxon>Mollusca</taxon>
        <taxon>Gastropoda</taxon>
        <taxon>Caenogastropoda</taxon>
        <taxon>Littorinimorpha</taxon>
        <taxon>Littorinoidea</taxon>
        <taxon>Littorinidae</taxon>
        <taxon>Littorina</taxon>
    </lineage>
</organism>
<proteinExistence type="predicted"/>
<keyword evidence="3" id="KW-1185">Reference proteome</keyword>
<reference evidence="2 3" key="1">
    <citation type="submission" date="2024-02" db="EMBL/GenBank/DDBJ databases">
        <title>Chromosome-scale genome assembly of the rough periwinkle Littorina saxatilis.</title>
        <authorList>
            <person name="De Jode A."/>
            <person name="Faria R."/>
            <person name="Formenti G."/>
            <person name="Sims Y."/>
            <person name="Smith T.P."/>
            <person name="Tracey A."/>
            <person name="Wood J.M.D."/>
            <person name="Zagrodzka Z.B."/>
            <person name="Johannesson K."/>
            <person name="Butlin R.K."/>
            <person name="Leder E.H."/>
        </authorList>
    </citation>
    <scope>NUCLEOTIDE SEQUENCE [LARGE SCALE GENOMIC DNA]</scope>
    <source>
        <strain evidence="2">Snail1</strain>
        <tissue evidence="2">Muscle</tissue>
    </source>
</reference>
<name>A0AAN9ASF1_9CAEN</name>
<dbReference type="AlphaFoldDB" id="A0AAN9ASF1"/>
<evidence type="ECO:0000256" key="1">
    <source>
        <dbReference type="SAM" id="SignalP"/>
    </source>
</evidence>
<sequence length="96" mass="10501">MTQMTQTLVTTMTLLLLAMTSSRCEDLDDLCPVICEDPFYTNIVPSTYRHCHCAQQRKHTTATPAPSTTDVCGYLCAIQLGGSACECSRPSLPGRK</sequence>